<dbReference type="InterPro" id="IPR054098">
    <property type="entry name" value="NGO1945-like_C"/>
</dbReference>
<dbReference type="InterPro" id="IPR018640">
    <property type="entry name" value="DUF2063"/>
</dbReference>
<dbReference type="InterPro" id="IPR044922">
    <property type="entry name" value="DUF2063_N_sf"/>
</dbReference>
<dbReference type="OrthoDB" id="4146344at2"/>
<gene>
    <name evidence="3" type="ORF">ETQ85_21415</name>
</gene>
<dbReference type="Pfam" id="PF22106">
    <property type="entry name" value="NGO1945_C"/>
    <property type="match status" value="1"/>
</dbReference>
<evidence type="ECO:0000259" key="2">
    <source>
        <dbReference type="Pfam" id="PF22106"/>
    </source>
</evidence>
<evidence type="ECO:0000313" key="4">
    <source>
        <dbReference type="Proteomes" id="UP000389128"/>
    </source>
</evidence>
<keyword evidence="4" id="KW-1185">Reference proteome</keyword>
<dbReference type="Proteomes" id="UP000389128">
    <property type="component" value="Unassembled WGS sequence"/>
</dbReference>
<accession>A0A6C2CJ85</accession>
<dbReference type="AlphaFoldDB" id="A0A6C2CJ85"/>
<protein>
    <submittedName>
        <fullName evidence="3">DUF2063 domain-containing protein</fullName>
    </submittedName>
</protein>
<sequence length="246" mass="27585">MSALQAFQTSFGRRIRAGTRAPLPAGVPRRCMAVYEELLFNNLRGFVDRCFPVARACLGEARWTRLCRAFFRDWPCRSSWFREIPREFVDYLESTCRQPLPRWFVELARYEWAELAVDVTDVRPPDCDATGDLLDGVPVVNPALLSLGFQWPVHKIGPDFRPRRPAPVHLLVYRDAGDEVRFMEVSPATACLLAVLGEEAGSGREAIMRLGAMLGCAADPAFIEFGRQSLVELARLGVILGVRSEG</sequence>
<feature type="domain" description="NGO1945-like C-terminal" evidence="2">
    <location>
        <begin position="142"/>
        <end position="233"/>
    </location>
</feature>
<evidence type="ECO:0000313" key="3">
    <source>
        <dbReference type="EMBL" id="TYC53493.1"/>
    </source>
</evidence>
<dbReference type="Gene3D" id="1.10.150.690">
    <property type="entry name" value="DUF2063"/>
    <property type="match status" value="1"/>
</dbReference>
<evidence type="ECO:0000259" key="1">
    <source>
        <dbReference type="Pfam" id="PF09836"/>
    </source>
</evidence>
<reference evidence="3 4" key="1">
    <citation type="submission" date="2019-01" db="EMBL/GenBank/DDBJ databases">
        <title>Zoogloea oleivorans genome sequencing and assembly.</title>
        <authorList>
            <person name="Tancsics A."/>
            <person name="Farkas M."/>
            <person name="Kriszt B."/>
            <person name="Maroti G."/>
            <person name="Horvath B."/>
        </authorList>
    </citation>
    <scope>NUCLEOTIDE SEQUENCE [LARGE SCALE GENOMIC DNA]</scope>
    <source>
        <strain evidence="3 4">Buc</strain>
    </source>
</reference>
<proteinExistence type="predicted"/>
<feature type="domain" description="Putative DNA-binding" evidence="1">
    <location>
        <begin position="7"/>
        <end position="92"/>
    </location>
</feature>
<dbReference type="RefSeq" id="WP_148581104.1">
    <property type="nucleotide sequence ID" value="NZ_SDKK01000027.1"/>
</dbReference>
<dbReference type="Gene3D" id="3.90.930.50">
    <property type="match status" value="1"/>
</dbReference>
<dbReference type="EMBL" id="SDKK01000027">
    <property type="protein sequence ID" value="TYC53493.1"/>
    <property type="molecule type" value="Genomic_DNA"/>
</dbReference>
<name>A0A6C2CJ85_9RHOO</name>
<comment type="caution">
    <text evidence="3">The sequence shown here is derived from an EMBL/GenBank/DDBJ whole genome shotgun (WGS) entry which is preliminary data.</text>
</comment>
<dbReference type="Pfam" id="PF09836">
    <property type="entry name" value="DUF2063"/>
    <property type="match status" value="1"/>
</dbReference>
<organism evidence="3 4">
    <name type="scientific">Zoogloea oleivorans</name>
    <dbReference type="NCBI Taxonomy" id="1552750"/>
    <lineage>
        <taxon>Bacteria</taxon>
        <taxon>Pseudomonadati</taxon>
        <taxon>Pseudomonadota</taxon>
        <taxon>Betaproteobacteria</taxon>
        <taxon>Rhodocyclales</taxon>
        <taxon>Zoogloeaceae</taxon>
        <taxon>Zoogloea</taxon>
    </lineage>
</organism>